<feature type="transmembrane region" description="Helical" evidence="7">
    <location>
        <begin position="74"/>
        <end position="100"/>
    </location>
</feature>
<keyword evidence="7" id="KW-0812">Transmembrane</keyword>
<dbReference type="PANTHER" id="PTHR30176:SF3">
    <property type="entry name" value="FERREDOXIN-TYPE PROTEIN NAPH"/>
    <property type="match status" value="1"/>
</dbReference>
<dbReference type="Proteomes" id="UP000006362">
    <property type="component" value="Chromosome"/>
</dbReference>
<dbReference type="GO" id="GO:0051539">
    <property type="term" value="F:4 iron, 4 sulfur cluster binding"/>
    <property type="evidence" value="ECO:0007669"/>
    <property type="project" value="UniProtKB-KW"/>
</dbReference>
<evidence type="ECO:0000313" key="10">
    <source>
        <dbReference type="Proteomes" id="UP000006362"/>
    </source>
</evidence>
<keyword evidence="7" id="KW-0472">Membrane</keyword>
<dbReference type="AlphaFoldDB" id="E8T2Y7"/>
<proteinExistence type="predicted"/>
<sequence length="280" mass="31487">MLRVPLWKNRRLSQLLTALFANLPLYNFVTAKLYTGRLKSIPLPIMNCYACPAALYSCPIGTISHFLVINKLPLMTLGIISAVSASFGRWICGWVCPFGLLQDLLYKIPSMKFELPRPFVYLKYLMLALGVVILPFLFKEHYFCMVCPTGTLEAGIYWVAVSSMIANMAGAFFLFKLAFGSMFLYGSIFIKRPFCRYVCPLGALFSLFNKLSIVDFSVDKKGCIECNLCKKSCPVNYPIYEDPNSPACLRCLNCVRVCPVVNLRTPDFGPLFSRSSNEKG</sequence>
<reference evidence="9" key="1">
    <citation type="submission" date="2011-01" db="EMBL/GenBank/DDBJ databases">
        <title>Complete sequence of chromosome of Thermovibrio ammonificans HB-1.</title>
        <authorList>
            <consortium name="US DOE Joint Genome Institute"/>
            <person name="Lucas S."/>
            <person name="Copeland A."/>
            <person name="Lapidus A."/>
            <person name="Cheng J.-F."/>
            <person name="Goodwin L."/>
            <person name="Pitluck S."/>
            <person name="Davenport K."/>
            <person name="Detter J.C."/>
            <person name="Han C."/>
            <person name="Tapia R."/>
            <person name="Land M."/>
            <person name="Hauser L."/>
            <person name="Kyrpides N."/>
            <person name="Ivanova N."/>
            <person name="Ovchinnikova G."/>
            <person name="Vetriani C."/>
            <person name="Woyke T."/>
        </authorList>
    </citation>
    <scope>NUCLEOTIDE SEQUENCE [LARGE SCALE GENOMIC DNA]</scope>
    <source>
        <strain evidence="9">HB-1</strain>
    </source>
</reference>
<keyword evidence="10" id="KW-1185">Reference proteome</keyword>
<keyword evidence="4" id="KW-0249">Electron transport</keyword>
<gene>
    <name evidence="9" type="ordered locus">Theam_1232</name>
</gene>
<keyword evidence="6" id="KW-0411">Iron-sulfur</keyword>
<evidence type="ECO:0000259" key="8">
    <source>
        <dbReference type="PROSITE" id="PS51379"/>
    </source>
</evidence>
<evidence type="ECO:0000256" key="2">
    <source>
        <dbReference type="ARBA" id="ARBA00022485"/>
    </source>
</evidence>
<name>E8T2Y7_THEA1</name>
<accession>E8T2Y7</accession>
<feature type="transmembrane region" description="Helical" evidence="7">
    <location>
        <begin position="12"/>
        <end position="34"/>
    </location>
</feature>
<evidence type="ECO:0000256" key="1">
    <source>
        <dbReference type="ARBA" id="ARBA00022448"/>
    </source>
</evidence>
<evidence type="ECO:0000256" key="4">
    <source>
        <dbReference type="ARBA" id="ARBA00022982"/>
    </source>
</evidence>
<keyword evidence="5" id="KW-0408">Iron</keyword>
<dbReference type="InterPro" id="IPR017896">
    <property type="entry name" value="4Fe4S_Fe-S-bd"/>
</dbReference>
<dbReference type="GO" id="GO:0005886">
    <property type="term" value="C:plasma membrane"/>
    <property type="evidence" value="ECO:0007669"/>
    <property type="project" value="TreeGrafter"/>
</dbReference>
<feature type="transmembrane region" description="Helical" evidence="7">
    <location>
        <begin position="121"/>
        <end position="138"/>
    </location>
</feature>
<keyword evidence="1" id="KW-0813">Transport</keyword>
<evidence type="ECO:0000256" key="6">
    <source>
        <dbReference type="ARBA" id="ARBA00023014"/>
    </source>
</evidence>
<dbReference type="PROSITE" id="PS00198">
    <property type="entry name" value="4FE4S_FER_1"/>
    <property type="match status" value="2"/>
</dbReference>
<evidence type="ECO:0000313" key="9">
    <source>
        <dbReference type="EMBL" id="ADU97196.1"/>
    </source>
</evidence>
<dbReference type="eggNOG" id="COG0348">
    <property type="taxonomic scope" value="Bacteria"/>
</dbReference>
<protein>
    <recommendedName>
        <fullName evidence="8">4Fe-4S ferredoxin-type domain-containing protein</fullName>
    </recommendedName>
</protein>
<dbReference type="EMBL" id="CP002444">
    <property type="protein sequence ID" value="ADU97196.1"/>
    <property type="molecule type" value="Genomic_DNA"/>
</dbReference>
<dbReference type="OrthoDB" id="9806398at2"/>
<dbReference type="InterPro" id="IPR017900">
    <property type="entry name" value="4Fe4S_Fe_S_CS"/>
</dbReference>
<feature type="transmembrane region" description="Helical" evidence="7">
    <location>
        <begin position="46"/>
        <end position="68"/>
    </location>
</feature>
<evidence type="ECO:0000256" key="3">
    <source>
        <dbReference type="ARBA" id="ARBA00022723"/>
    </source>
</evidence>
<feature type="transmembrane region" description="Helical" evidence="7">
    <location>
        <begin position="158"/>
        <end position="186"/>
    </location>
</feature>
<dbReference type="Pfam" id="PF12801">
    <property type="entry name" value="Fer4_5"/>
    <property type="match status" value="3"/>
</dbReference>
<dbReference type="SUPFAM" id="SSF54862">
    <property type="entry name" value="4Fe-4S ferredoxins"/>
    <property type="match status" value="1"/>
</dbReference>
<dbReference type="GO" id="GO:0046872">
    <property type="term" value="F:metal ion binding"/>
    <property type="evidence" value="ECO:0007669"/>
    <property type="project" value="UniProtKB-KW"/>
</dbReference>
<dbReference type="PROSITE" id="PS51379">
    <property type="entry name" value="4FE4S_FER_2"/>
    <property type="match status" value="1"/>
</dbReference>
<evidence type="ECO:0000256" key="7">
    <source>
        <dbReference type="SAM" id="Phobius"/>
    </source>
</evidence>
<dbReference type="RefSeq" id="WP_013537982.1">
    <property type="nucleotide sequence ID" value="NC_014926.1"/>
</dbReference>
<dbReference type="STRING" id="648996.Theam_1232"/>
<dbReference type="PANTHER" id="PTHR30176">
    <property type="entry name" value="FERREDOXIN-TYPE PROTEIN NAPH"/>
    <property type="match status" value="1"/>
</dbReference>
<keyword evidence="2" id="KW-0004">4Fe-4S</keyword>
<dbReference type="Gene3D" id="3.30.70.20">
    <property type="match status" value="1"/>
</dbReference>
<dbReference type="HOGENOM" id="CLU_033147_1_0_0"/>
<keyword evidence="7" id="KW-1133">Transmembrane helix</keyword>
<keyword evidence="3" id="KW-0479">Metal-binding</keyword>
<dbReference type="InterPro" id="IPR051684">
    <property type="entry name" value="Electron_Trans/Redox"/>
</dbReference>
<feature type="domain" description="4Fe-4S ferredoxin-type" evidence="8">
    <location>
        <begin position="214"/>
        <end position="243"/>
    </location>
</feature>
<organism evidence="9 10">
    <name type="scientific">Thermovibrio ammonificans (strain DSM 15698 / JCM 12110 / HB-1)</name>
    <dbReference type="NCBI Taxonomy" id="648996"/>
    <lineage>
        <taxon>Bacteria</taxon>
        <taxon>Pseudomonadati</taxon>
        <taxon>Aquificota</taxon>
        <taxon>Aquificia</taxon>
        <taxon>Desulfurobacteriales</taxon>
        <taxon>Desulfurobacteriaceae</taxon>
        <taxon>Thermovibrio</taxon>
    </lineage>
</organism>
<evidence type="ECO:0000256" key="5">
    <source>
        <dbReference type="ARBA" id="ARBA00023004"/>
    </source>
</evidence>
<dbReference type="KEGG" id="tam:Theam_1232"/>